<sequence>MTPNEYAMAVNEGDDVFLCATQFKNGSMNAWIWGALPQPRHCMMHVKLHIKLVIHTLKENEGLICAPHTKGMLNGRTTEMIMLAYGCGLEASQEAVIEYRVLGPIISGCSWLELCLLTNHKHQVVPVFGHGVLRKTDPRYMCRQEFTLK</sequence>
<dbReference type="Proteomes" id="UP000245207">
    <property type="component" value="Unassembled WGS sequence"/>
</dbReference>
<proteinExistence type="predicted"/>
<keyword evidence="2" id="KW-1185">Reference proteome</keyword>
<reference evidence="1 2" key="1">
    <citation type="journal article" date="2018" name="Mol. Plant">
        <title>The genome of Artemisia annua provides insight into the evolution of Asteraceae family and artemisinin biosynthesis.</title>
        <authorList>
            <person name="Shen Q."/>
            <person name="Zhang L."/>
            <person name="Liao Z."/>
            <person name="Wang S."/>
            <person name="Yan T."/>
            <person name="Shi P."/>
            <person name="Liu M."/>
            <person name="Fu X."/>
            <person name="Pan Q."/>
            <person name="Wang Y."/>
            <person name="Lv Z."/>
            <person name="Lu X."/>
            <person name="Zhang F."/>
            <person name="Jiang W."/>
            <person name="Ma Y."/>
            <person name="Chen M."/>
            <person name="Hao X."/>
            <person name="Li L."/>
            <person name="Tang Y."/>
            <person name="Lv G."/>
            <person name="Zhou Y."/>
            <person name="Sun X."/>
            <person name="Brodelius P.E."/>
            <person name="Rose J.K.C."/>
            <person name="Tang K."/>
        </authorList>
    </citation>
    <scope>NUCLEOTIDE SEQUENCE [LARGE SCALE GENOMIC DNA]</scope>
    <source>
        <strain evidence="2">cv. Huhao1</strain>
        <tissue evidence="1">Leaf</tissue>
    </source>
</reference>
<gene>
    <name evidence="1" type="ORF">CTI12_AA369600</name>
</gene>
<dbReference type="Gene3D" id="3.30.2350.10">
    <property type="entry name" value="Pseudouridine synthase"/>
    <property type="match status" value="1"/>
</dbReference>
<dbReference type="OrthoDB" id="428658at2759"/>
<protein>
    <submittedName>
        <fullName evidence="1">Uncharacterized protein</fullName>
    </submittedName>
</protein>
<dbReference type="EMBL" id="PKPP01005088">
    <property type="protein sequence ID" value="PWA61503.1"/>
    <property type="molecule type" value="Genomic_DNA"/>
</dbReference>
<evidence type="ECO:0000313" key="2">
    <source>
        <dbReference type="Proteomes" id="UP000245207"/>
    </source>
</evidence>
<dbReference type="AlphaFoldDB" id="A0A2U1MJQ5"/>
<name>A0A2U1MJQ5_ARTAN</name>
<evidence type="ECO:0000313" key="1">
    <source>
        <dbReference type="EMBL" id="PWA61503.1"/>
    </source>
</evidence>
<dbReference type="STRING" id="35608.A0A2U1MJQ5"/>
<comment type="caution">
    <text evidence="1">The sequence shown here is derived from an EMBL/GenBank/DDBJ whole genome shotgun (WGS) entry which is preliminary data.</text>
</comment>
<organism evidence="1 2">
    <name type="scientific">Artemisia annua</name>
    <name type="common">Sweet wormwood</name>
    <dbReference type="NCBI Taxonomy" id="35608"/>
    <lineage>
        <taxon>Eukaryota</taxon>
        <taxon>Viridiplantae</taxon>
        <taxon>Streptophyta</taxon>
        <taxon>Embryophyta</taxon>
        <taxon>Tracheophyta</taxon>
        <taxon>Spermatophyta</taxon>
        <taxon>Magnoliopsida</taxon>
        <taxon>eudicotyledons</taxon>
        <taxon>Gunneridae</taxon>
        <taxon>Pentapetalae</taxon>
        <taxon>asterids</taxon>
        <taxon>campanulids</taxon>
        <taxon>Asterales</taxon>
        <taxon>Asteraceae</taxon>
        <taxon>Asteroideae</taxon>
        <taxon>Anthemideae</taxon>
        <taxon>Artemisiinae</taxon>
        <taxon>Artemisia</taxon>
    </lineage>
</organism>
<accession>A0A2U1MJQ5</accession>